<comment type="caution">
    <text evidence="4">The sequence shown here is derived from an EMBL/GenBank/DDBJ whole genome shotgun (WGS) entry which is preliminary data.</text>
</comment>
<organism evidence="4 5">
    <name type="scientific">Perilla frutescens var. hirtella</name>
    <name type="common">Perilla citriodora</name>
    <name type="synonym">Perilla setoyensis</name>
    <dbReference type="NCBI Taxonomy" id="608512"/>
    <lineage>
        <taxon>Eukaryota</taxon>
        <taxon>Viridiplantae</taxon>
        <taxon>Streptophyta</taxon>
        <taxon>Embryophyta</taxon>
        <taxon>Tracheophyta</taxon>
        <taxon>Spermatophyta</taxon>
        <taxon>Magnoliopsida</taxon>
        <taxon>eudicotyledons</taxon>
        <taxon>Gunneridae</taxon>
        <taxon>Pentapetalae</taxon>
        <taxon>asterids</taxon>
        <taxon>lamiids</taxon>
        <taxon>Lamiales</taxon>
        <taxon>Lamiaceae</taxon>
        <taxon>Nepetoideae</taxon>
        <taxon>Elsholtzieae</taxon>
        <taxon>Perilla</taxon>
    </lineage>
</organism>
<dbReference type="Pfam" id="PF14244">
    <property type="entry name" value="Retrotran_gag_3"/>
    <property type="match status" value="1"/>
</dbReference>
<dbReference type="Pfam" id="PF03732">
    <property type="entry name" value="Retrotrans_gag"/>
    <property type="match status" value="1"/>
</dbReference>
<dbReference type="PANTHER" id="PTHR37610">
    <property type="entry name" value="CCHC-TYPE DOMAIN-CONTAINING PROTEIN"/>
    <property type="match status" value="1"/>
</dbReference>
<protein>
    <recommendedName>
        <fullName evidence="6">Retrotransposon Copia-like N-terminal domain-containing protein</fullName>
    </recommendedName>
</protein>
<dbReference type="PANTHER" id="PTHR37610:SF97">
    <property type="entry name" value="RETROTRANSPOSON GAG DOMAIN-CONTAINING PROTEIN"/>
    <property type="match status" value="1"/>
</dbReference>
<feature type="compositionally biased region" description="Low complexity" evidence="1">
    <location>
        <begin position="470"/>
        <end position="480"/>
    </location>
</feature>
<gene>
    <name evidence="4" type="ORF">C2S53_010169</name>
</gene>
<evidence type="ECO:0000256" key="1">
    <source>
        <dbReference type="SAM" id="MobiDB-lite"/>
    </source>
</evidence>
<dbReference type="InterPro" id="IPR029472">
    <property type="entry name" value="Copia-like_N"/>
</dbReference>
<reference evidence="4 5" key="1">
    <citation type="journal article" date="2021" name="Nat. Commun.">
        <title>Incipient diploidization of the medicinal plant Perilla within 10,000 years.</title>
        <authorList>
            <person name="Zhang Y."/>
            <person name="Shen Q."/>
            <person name="Leng L."/>
            <person name="Zhang D."/>
            <person name="Chen S."/>
            <person name="Shi Y."/>
            <person name="Ning Z."/>
            <person name="Chen S."/>
        </authorList>
    </citation>
    <scope>NUCLEOTIDE SEQUENCE [LARGE SCALE GENOMIC DNA]</scope>
    <source>
        <strain evidence="5">cv. PC099</strain>
    </source>
</reference>
<dbReference type="Proteomes" id="UP001190926">
    <property type="component" value="Unassembled WGS sequence"/>
</dbReference>
<evidence type="ECO:0000313" key="4">
    <source>
        <dbReference type="EMBL" id="KAH6819786.1"/>
    </source>
</evidence>
<dbReference type="AlphaFoldDB" id="A0AAD4IRC9"/>
<evidence type="ECO:0008006" key="6">
    <source>
        <dbReference type="Google" id="ProtNLM"/>
    </source>
</evidence>
<feature type="region of interest" description="Disordered" evidence="1">
    <location>
        <begin position="459"/>
        <end position="486"/>
    </location>
</feature>
<sequence length="610" mass="68423">MTSYRVQSNDVLHLSRNDYPGMILTTDLLTGKNFYSWCRSIKHGLAARNKLEFIDGTLLEPDSSSIDYKQWLKVDYVVFSWIVNSISKELSRGFQHLDTSKSLWDELHRRFCRSNGPKIYKLRRELATYSQGNQSVMMYFHNLQTLWDELHLLVPCHTCTCGAIDLNKHNEESERLMQFLMGLNDSYEAIRNQILILDPLPTVSQAYSMVLQVEDQKEVSSFYPELTDFKQTKGKSRANYFEEDDCGSVRSDSQNQEGNSGLDMNKLIQAEVIKCISSYFKKSDSPAPVNDDAHMINTGAVTDTHLSDEVMGHFAFGIYEEIHTNEWILNSGASTHMCYNPALMQSLTLLDEPHRIFLPDGSNIQLTKEISGKVLFLPTHCIIQNQHHDHVLGIGKLKGKLYVFKSSVHDRICTSTTTADMSLRDVKFFATTYPLHQDSSPLTLPFHSFVDDPSSFDDTCTAPTSDNNKYPPSSSASPYATIAADESSPSLHTSPVVLRRSTRISIMPFYLQDYVCSTLSPSFTSYDPPSSLTPPTFPYDYSNKHNPERVTQDDTATLLYSSGASKGIVSSHRKYGTAGLLSPSMEAKIVEPESAAEAAGGCGEELKIAI</sequence>
<feature type="domain" description="Retrotransposon Copia-like N-terminal" evidence="3">
    <location>
        <begin position="17"/>
        <end position="61"/>
    </location>
</feature>
<keyword evidence="5" id="KW-1185">Reference proteome</keyword>
<name>A0AAD4IRC9_PERFH</name>
<evidence type="ECO:0000259" key="3">
    <source>
        <dbReference type="Pfam" id="PF14244"/>
    </source>
</evidence>
<proteinExistence type="predicted"/>
<dbReference type="InterPro" id="IPR005162">
    <property type="entry name" value="Retrotrans_gag_dom"/>
</dbReference>
<evidence type="ECO:0000259" key="2">
    <source>
        <dbReference type="Pfam" id="PF03732"/>
    </source>
</evidence>
<accession>A0AAD4IRC9</accession>
<feature type="domain" description="Retrotransposon gag" evidence="2">
    <location>
        <begin position="101"/>
        <end position="183"/>
    </location>
</feature>
<dbReference type="EMBL" id="SDAM02007045">
    <property type="protein sequence ID" value="KAH6819786.1"/>
    <property type="molecule type" value="Genomic_DNA"/>
</dbReference>
<evidence type="ECO:0000313" key="5">
    <source>
        <dbReference type="Proteomes" id="UP001190926"/>
    </source>
</evidence>
<feature type="compositionally biased region" description="Polar residues" evidence="1">
    <location>
        <begin position="459"/>
        <end position="468"/>
    </location>
</feature>